<comment type="caution">
    <text evidence="2">The sequence shown here is derived from an EMBL/GenBank/DDBJ whole genome shotgun (WGS) entry which is preliminary data.</text>
</comment>
<protein>
    <submittedName>
        <fullName evidence="2">Uncharacterized protein</fullName>
    </submittedName>
</protein>
<keyword evidence="3" id="KW-1185">Reference proteome</keyword>
<accession>A0A6A4JX83</accession>
<gene>
    <name evidence="2" type="ORF">GE061_019090</name>
</gene>
<dbReference type="Proteomes" id="UP000466442">
    <property type="component" value="Linkage Group LG9"/>
</dbReference>
<name>A0A6A4JX83_APOLU</name>
<evidence type="ECO:0000313" key="2">
    <source>
        <dbReference type="EMBL" id="KAF6204925.1"/>
    </source>
</evidence>
<sequence length="211" mass="24625">MTPEEQQAMRERAALQELVNQQVQNYLANNPPQRPQLRLPEFKRKHADMIPTFTGKPETLQRFLQMAGMIIDRFCDEVDPDNFQNHEVMGSIIHKIQGPAAETIQNLTFPDFESLKSALLDNYTDRRDLFTLCHDLTSIRHNESESPFNFHDKIKTLLNTILAFITNPNFNCMIDENPEPNLEENENHQPDEEVPYENPFLEEEQELQNST</sequence>
<feature type="region of interest" description="Disordered" evidence="1">
    <location>
        <begin position="175"/>
        <end position="211"/>
    </location>
</feature>
<dbReference type="EMBL" id="WIXP02000009">
    <property type="protein sequence ID" value="KAF6204925.1"/>
    <property type="molecule type" value="Genomic_DNA"/>
</dbReference>
<organism evidence="2 3">
    <name type="scientific">Apolygus lucorum</name>
    <name type="common">Small green plant bug</name>
    <name type="synonym">Lygocoris lucorum</name>
    <dbReference type="NCBI Taxonomy" id="248454"/>
    <lineage>
        <taxon>Eukaryota</taxon>
        <taxon>Metazoa</taxon>
        <taxon>Ecdysozoa</taxon>
        <taxon>Arthropoda</taxon>
        <taxon>Hexapoda</taxon>
        <taxon>Insecta</taxon>
        <taxon>Pterygota</taxon>
        <taxon>Neoptera</taxon>
        <taxon>Paraneoptera</taxon>
        <taxon>Hemiptera</taxon>
        <taxon>Heteroptera</taxon>
        <taxon>Panheteroptera</taxon>
        <taxon>Cimicomorpha</taxon>
        <taxon>Miridae</taxon>
        <taxon>Mirini</taxon>
        <taxon>Apolygus</taxon>
    </lineage>
</organism>
<proteinExistence type="predicted"/>
<evidence type="ECO:0000313" key="3">
    <source>
        <dbReference type="Proteomes" id="UP000466442"/>
    </source>
</evidence>
<dbReference type="OrthoDB" id="6818921at2759"/>
<dbReference type="AlphaFoldDB" id="A0A6A4JX83"/>
<evidence type="ECO:0000256" key="1">
    <source>
        <dbReference type="SAM" id="MobiDB-lite"/>
    </source>
</evidence>
<reference evidence="2" key="1">
    <citation type="journal article" date="2021" name="Mol. Ecol. Resour.">
        <title>Apolygus lucorum genome provides insights into omnivorousness and mesophyll feeding.</title>
        <authorList>
            <person name="Liu Y."/>
            <person name="Liu H."/>
            <person name="Wang H."/>
            <person name="Huang T."/>
            <person name="Liu B."/>
            <person name="Yang B."/>
            <person name="Yin L."/>
            <person name="Li B."/>
            <person name="Zhang Y."/>
            <person name="Zhang S."/>
            <person name="Jiang F."/>
            <person name="Zhang X."/>
            <person name="Ren Y."/>
            <person name="Wang B."/>
            <person name="Wang S."/>
            <person name="Lu Y."/>
            <person name="Wu K."/>
            <person name="Fan W."/>
            <person name="Wang G."/>
        </authorList>
    </citation>
    <scope>NUCLEOTIDE SEQUENCE</scope>
    <source>
        <strain evidence="2">12Hb</strain>
    </source>
</reference>
<feature type="compositionally biased region" description="Acidic residues" evidence="1">
    <location>
        <begin position="192"/>
        <end position="211"/>
    </location>
</feature>